<keyword evidence="5" id="KW-0406">Ion transport</keyword>
<feature type="transmembrane region" description="Helical" evidence="10">
    <location>
        <begin position="174"/>
        <end position="199"/>
    </location>
</feature>
<feature type="transmembrane region" description="Helical" evidence="10">
    <location>
        <begin position="205"/>
        <end position="224"/>
    </location>
</feature>
<name>A0ABS9Z2V1_9HYPH</name>
<evidence type="ECO:0000256" key="5">
    <source>
        <dbReference type="ARBA" id="ARBA00023065"/>
    </source>
</evidence>
<dbReference type="PANTHER" id="PTHR43427:SF6">
    <property type="entry name" value="CHLORIDE CHANNEL PROTEIN CLC-E"/>
    <property type="match status" value="1"/>
</dbReference>
<feature type="transmembrane region" description="Helical" evidence="10">
    <location>
        <begin position="76"/>
        <end position="96"/>
    </location>
</feature>
<feature type="transmembrane region" description="Helical" evidence="10">
    <location>
        <begin position="245"/>
        <end position="268"/>
    </location>
</feature>
<dbReference type="PANTHER" id="PTHR43427">
    <property type="entry name" value="CHLORIDE CHANNEL PROTEIN CLC-E"/>
    <property type="match status" value="1"/>
</dbReference>
<evidence type="ECO:0000256" key="4">
    <source>
        <dbReference type="ARBA" id="ARBA00022989"/>
    </source>
</evidence>
<evidence type="ECO:0000256" key="2">
    <source>
        <dbReference type="ARBA" id="ARBA00022448"/>
    </source>
</evidence>
<evidence type="ECO:0000256" key="7">
    <source>
        <dbReference type="ARBA" id="ARBA00023173"/>
    </source>
</evidence>
<evidence type="ECO:0000256" key="8">
    <source>
        <dbReference type="ARBA" id="ARBA00023214"/>
    </source>
</evidence>
<dbReference type="InterPro" id="IPR014743">
    <property type="entry name" value="Cl-channel_core"/>
</dbReference>
<dbReference type="SUPFAM" id="SSF54631">
    <property type="entry name" value="CBS-domain pair"/>
    <property type="match status" value="1"/>
</dbReference>
<keyword evidence="9" id="KW-0407">Ion channel</keyword>
<dbReference type="EMBL" id="JAIVFP010000001">
    <property type="protein sequence ID" value="MCI4681406.1"/>
    <property type="molecule type" value="Genomic_DNA"/>
</dbReference>
<dbReference type="RefSeq" id="WP_243065476.1">
    <property type="nucleotide sequence ID" value="NZ_JAIVFK010000011.1"/>
</dbReference>
<dbReference type="Proteomes" id="UP001139104">
    <property type="component" value="Unassembled WGS sequence"/>
</dbReference>
<proteinExistence type="predicted"/>
<evidence type="ECO:0000256" key="3">
    <source>
        <dbReference type="ARBA" id="ARBA00022692"/>
    </source>
</evidence>
<evidence type="ECO:0000256" key="6">
    <source>
        <dbReference type="ARBA" id="ARBA00023136"/>
    </source>
</evidence>
<dbReference type="PRINTS" id="PR00762">
    <property type="entry name" value="CLCHANNEL"/>
</dbReference>
<keyword evidence="3 10" id="KW-0812">Transmembrane</keyword>
<feature type="transmembrane region" description="Helical" evidence="10">
    <location>
        <begin position="411"/>
        <end position="432"/>
    </location>
</feature>
<evidence type="ECO:0000256" key="1">
    <source>
        <dbReference type="ARBA" id="ARBA00004141"/>
    </source>
</evidence>
<dbReference type="Gene3D" id="1.10.3080.10">
    <property type="entry name" value="Clc chloride channel"/>
    <property type="match status" value="1"/>
</dbReference>
<dbReference type="InterPro" id="IPR046342">
    <property type="entry name" value="CBS_dom_sf"/>
</dbReference>
<feature type="transmembrane region" description="Helical" evidence="10">
    <location>
        <begin position="32"/>
        <end position="56"/>
    </location>
</feature>
<keyword evidence="2" id="KW-0813">Transport</keyword>
<keyword evidence="8" id="KW-0868">Chloride</keyword>
<protein>
    <submittedName>
        <fullName evidence="11">Chloride channel protein</fullName>
    </submittedName>
</protein>
<feature type="transmembrane region" description="Helical" evidence="10">
    <location>
        <begin position="320"/>
        <end position="342"/>
    </location>
</feature>
<evidence type="ECO:0000256" key="10">
    <source>
        <dbReference type="SAM" id="Phobius"/>
    </source>
</evidence>
<comment type="subcellular location">
    <subcellularLocation>
        <location evidence="1">Membrane</location>
        <topology evidence="1">Multi-pass membrane protein</topology>
    </subcellularLocation>
</comment>
<accession>A0ABS9Z2V1</accession>
<keyword evidence="4 10" id="KW-1133">Transmembrane helix</keyword>
<evidence type="ECO:0000313" key="12">
    <source>
        <dbReference type="Proteomes" id="UP001139104"/>
    </source>
</evidence>
<gene>
    <name evidence="11" type="ORF">K2U94_01240</name>
</gene>
<dbReference type="Pfam" id="PF00654">
    <property type="entry name" value="Voltage_CLC"/>
    <property type="match status" value="1"/>
</dbReference>
<dbReference type="InterPro" id="IPR050368">
    <property type="entry name" value="ClC-type_chloride_channel"/>
</dbReference>
<keyword evidence="12" id="KW-1185">Reference proteome</keyword>
<organism evidence="11 12">
    <name type="scientific">Candidatus Rhodoblastus alkanivorans</name>
    <dbReference type="NCBI Taxonomy" id="2954117"/>
    <lineage>
        <taxon>Bacteria</taxon>
        <taxon>Pseudomonadati</taxon>
        <taxon>Pseudomonadota</taxon>
        <taxon>Alphaproteobacteria</taxon>
        <taxon>Hyphomicrobiales</taxon>
        <taxon>Rhodoblastaceae</taxon>
        <taxon>Rhodoblastus</taxon>
    </lineage>
</organism>
<dbReference type="InterPro" id="IPR001807">
    <property type="entry name" value="ClC"/>
</dbReference>
<evidence type="ECO:0000313" key="11">
    <source>
        <dbReference type="EMBL" id="MCI4681406.1"/>
    </source>
</evidence>
<keyword evidence="6 10" id="KW-0472">Membrane</keyword>
<feature type="transmembrane region" description="Helical" evidence="10">
    <location>
        <begin position="383"/>
        <end position="405"/>
    </location>
</feature>
<feature type="transmembrane region" description="Helical" evidence="10">
    <location>
        <begin position="348"/>
        <end position="371"/>
    </location>
</feature>
<evidence type="ECO:0000256" key="9">
    <source>
        <dbReference type="ARBA" id="ARBA00023303"/>
    </source>
</evidence>
<dbReference type="CDD" id="cd00400">
    <property type="entry name" value="Voltage_gated_ClC"/>
    <property type="match status" value="1"/>
</dbReference>
<dbReference type="SUPFAM" id="SSF81340">
    <property type="entry name" value="Clc chloride channel"/>
    <property type="match status" value="1"/>
</dbReference>
<reference evidence="11" key="1">
    <citation type="journal article" date="2022" name="ISME J.">
        <title>Identification of active gaseous-alkane degraders at natural gas seeps.</title>
        <authorList>
            <person name="Farhan Ul Haque M."/>
            <person name="Hernandez M."/>
            <person name="Crombie A.T."/>
            <person name="Murrell J.C."/>
        </authorList>
    </citation>
    <scope>NUCLEOTIDE SEQUENCE</scope>
    <source>
        <strain evidence="11">PC2</strain>
    </source>
</reference>
<comment type="caution">
    <text evidence="11">The sequence shown here is derived from an EMBL/GenBank/DDBJ whole genome shotgun (WGS) entry which is preliminary data.</text>
</comment>
<keyword evidence="7" id="KW-0869">Chloride channel</keyword>
<sequence length="592" mass="61457">MSSDAETLEGKRPVAGKFVRSLRALLRSNEPALVAASALIGVVAAVSVTLMTKTAMFMHVLIFDLPFDERLSAADYVPPLAAFASLMLGGLSLGLMETYRLRKKLPGPVDPVEANALRGGQMSLRDSLVVGLQTLISNSCGASVGLEAGYAQVGSSLGSALGQKLRLRRGDLRLLVGAGAAAAIGSAFGAPLTGAFYAFEVVLGSYSIAAAGPVFAGSIVGVLVTRFISGAPYQIDTPPVQPLTLLGYPALFGVAACAVVIGVTAMRLAGASERALQATSAPAWAKAVIGGAAVASLATITPQVLGAGHGALGLNISTDFPLTVLASFLALKMVASLISLSTGFRGGLFFASLFMGATMGKIYGLALAAWLPAIAPDPTVCILAGMATLGVVIVGGPLTMSFLVLENTSDYSVTAGVFAASILASLMVRATFGFSFSTWRLHLRGENVRSASDIGWMNELKIGKLMRYNPPTAPAGLDIAEFCARHPLGSAQFVVLLDEAGRYAGMVNVAEAHVHAHRSEGGITSLARQKEVWLVPQMNAKTAMTLFDQTEADQLTVLDPETKAPLGVLNEAYLARRYAEQADAAFRSAFGM</sequence>